<accession>A0A8H4IVG7</accession>
<comment type="caution">
    <text evidence="3">The sequence shown here is derived from an EMBL/GenBank/DDBJ whole genome shotgun (WGS) entry which is preliminary data.</text>
</comment>
<keyword evidence="4" id="KW-1185">Reference proteome</keyword>
<dbReference type="Proteomes" id="UP000572817">
    <property type="component" value="Unassembled WGS sequence"/>
</dbReference>
<gene>
    <name evidence="3" type="ORF">GTA08_BOTSDO03657</name>
</gene>
<dbReference type="Pfam" id="PF01648">
    <property type="entry name" value="ACPS"/>
    <property type="match status" value="1"/>
</dbReference>
<evidence type="ECO:0000313" key="3">
    <source>
        <dbReference type="EMBL" id="KAF4308360.1"/>
    </source>
</evidence>
<evidence type="ECO:0000259" key="2">
    <source>
        <dbReference type="Pfam" id="PF01648"/>
    </source>
</evidence>
<name>A0A8H4IVG7_9PEZI</name>
<dbReference type="GO" id="GO:0008897">
    <property type="term" value="F:holo-[acyl-carrier-protein] synthase activity"/>
    <property type="evidence" value="ECO:0007669"/>
    <property type="project" value="InterPro"/>
</dbReference>
<protein>
    <submittedName>
        <fullName evidence="3">Holo-acyl-carrier-protein synthase</fullName>
    </submittedName>
</protein>
<dbReference type="GO" id="GO:0000287">
    <property type="term" value="F:magnesium ion binding"/>
    <property type="evidence" value="ECO:0007669"/>
    <property type="project" value="InterPro"/>
</dbReference>
<organism evidence="3 4">
    <name type="scientific">Botryosphaeria dothidea</name>
    <dbReference type="NCBI Taxonomy" id="55169"/>
    <lineage>
        <taxon>Eukaryota</taxon>
        <taxon>Fungi</taxon>
        <taxon>Dikarya</taxon>
        <taxon>Ascomycota</taxon>
        <taxon>Pezizomycotina</taxon>
        <taxon>Dothideomycetes</taxon>
        <taxon>Dothideomycetes incertae sedis</taxon>
        <taxon>Botryosphaeriales</taxon>
        <taxon>Botryosphaeriaceae</taxon>
        <taxon>Botryosphaeria</taxon>
    </lineage>
</organism>
<feature type="domain" description="4'-phosphopantetheinyl transferase" evidence="2">
    <location>
        <begin position="20"/>
        <end position="135"/>
    </location>
</feature>
<keyword evidence="1" id="KW-0808">Transferase</keyword>
<dbReference type="OrthoDB" id="15433at2759"/>
<sequence>MVLLDLLAMPPRALQVPFNIGIDICRISRIKLLLQSPKTLASASASPASSSLPRLHPFLARIFSFREILWFNGRYESLLHKPTTDHDPAIVSSAVTYLAGRFAAKEAVIKAVHPRRLLLKDVLVATEGRQPYAIVLDKSPTLTQVQRLYLNQHYGFSLSISTEIDLTDLESHPDVNPGLEQCDGQVARLSISHDGEYATAACLALPQDE</sequence>
<dbReference type="EMBL" id="WWBZ02000022">
    <property type="protein sequence ID" value="KAF4308360.1"/>
    <property type="molecule type" value="Genomic_DNA"/>
</dbReference>
<proteinExistence type="predicted"/>
<reference evidence="3" key="1">
    <citation type="submission" date="2020-04" db="EMBL/GenBank/DDBJ databases">
        <title>Genome Assembly and Annotation of Botryosphaeria dothidea sdau 11-99, a Latent Pathogen of Apple Fruit Ring Rot in China.</title>
        <authorList>
            <person name="Yu C."/>
            <person name="Diao Y."/>
            <person name="Lu Q."/>
            <person name="Zhao J."/>
            <person name="Cui S."/>
            <person name="Peng C."/>
            <person name="He B."/>
            <person name="Liu H."/>
        </authorList>
    </citation>
    <scope>NUCLEOTIDE SEQUENCE [LARGE SCALE GENOMIC DNA]</scope>
    <source>
        <strain evidence="3">Sdau11-99</strain>
    </source>
</reference>
<evidence type="ECO:0000313" key="4">
    <source>
        <dbReference type="Proteomes" id="UP000572817"/>
    </source>
</evidence>
<dbReference type="AlphaFoldDB" id="A0A8H4IVG7"/>
<dbReference type="InterPro" id="IPR008278">
    <property type="entry name" value="4-PPantetheinyl_Trfase_dom"/>
</dbReference>
<dbReference type="Gene3D" id="3.90.470.20">
    <property type="entry name" value="4'-phosphopantetheinyl transferase domain"/>
    <property type="match status" value="1"/>
</dbReference>
<evidence type="ECO:0000256" key="1">
    <source>
        <dbReference type="ARBA" id="ARBA00022679"/>
    </source>
</evidence>
<dbReference type="InterPro" id="IPR037143">
    <property type="entry name" value="4-PPantetheinyl_Trfase_dom_sf"/>
</dbReference>
<dbReference type="SUPFAM" id="SSF56214">
    <property type="entry name" value="4'-phosphopantetheinyl transferase"/>
    <property type="match status" value="1"/>
</dbReference>